<feature type="domain" description="Flagellar basal-body/hook protein C-terminal" evidence="7">
    <location>
        <begin position="637"/>
        <end position="674"/>
    </location>
</feature>
<dbReference type="GO" id="GO:0009424">
    <property type="term" value="C:bacterial-type flagellum hook"/>
    <property type="evidence" value="ECO:0007669"/>
    <property type="project" value="InterPro"/>
</dbReference>
<comment type="subcellular location">
    <subcellularLocation>
        <location evidence="1">Bacterial flagellum</location>
    </subcellularLocation>
    <subcellularLocation>
        <location evidence="2">Secreted</location>
    </subcellularLocation>
</comment>
<dbReference type="PANTHER" id="PTHR30033">
    <property type="entry name" value="FLAGELLAR HOOK-ASSOCIATED PROTEIN 1"/>
    <property type="match status" value="1"/>
</dbReference>
<evidence type="ECO:0000259" key="7">
    <source>
        <dbReference type="Pfam" id="PF06429"/>
    </source>
</evidence>
<feature type="domain" description="Flagellar hook-associated protein FlgK helical" evidence="8">
    <location>
        <begin position="94"/>
        <end position="324"/>
    </location>
</feature>
<gene>
    <name evidence="9" type="primary">flgK</name>
    <name evidence="9" type="ORF">IWH25_09095</name>
</gene>
<keyword evidence="6" id="KW-0975">Bacterial flagellum</keyword>
<reference evidence="9" key="1">
    <citation type="submission" date="2020-11" db="EMBL/GenBank/DDBJ databases">
        <title>Azospira restricta DSM 18626 genome sequence.</title>
        <authorList>
            <person name="Moe W.M."/>
        </authorList>
    </citation>
    <scope>NUCLEOTIDE SEQUENCE</scope>
    <source>
        <strain evidence="9">DSM 18626</strain>
    </source>
</reference>
<evidence type="ECO:0000256" key="4">
    <source>
        <dbReference type="ARBA" id="ARBA00016244"/>
    </source>
</evidence>
<dbReference type="GO" id="GO:0005576">
    <property type="term" value="C:extracellular region"/>
    <property type="evidence" value="ECO:0007669"/>
    <property type="project" value="UniProtKB-SubCell"/>
</dbReference>
<name>A0A974SS86_9RHOO</name>
<dbReference type="InterPro" id="IPR010930">
    <property type="entry name" value="Flg_bb/hook_C_dom"/>
</dbReference>
<evidence type="ECO:0000256" key="3">
    <source>
        <dbReference type="ARBA" id="ARBA00009677"/>
    </source>
</evidence>
<sequence>MSTGIFSIGISGIRAAQLGLLTTEHNIANASTEGYSRQRIIQTTNIPVATGSGFVGQGTSVSAIERLYSQTLVNQVNTAQSSVSELDAYYAQIKQIDNMLADQSAGLSPALQDYFRGIQDVAANPASLAARQSMVSSAEALVSRFQSMEARLVELREGVGTEITATVASINSYARQIGELNQRIVLAQATTLAPANDLLDQRDHLMSQLNELVEVRSTVNSDGTYNVFFGTGQQLVVGTQVTELVAQAAYADISRIVVGIKTAGAVQELPENLITGGALAGLLNFRSETLDRATNDLGRIAATLAQTMNAQHALGQNLLGQAVGEGSFVGDLFSFSGPKVVANSRNASGSATVSADFTSPPPFNGSNFYTDLTGSDYQLTYNAGTLTLTRLSDNKTWSGGSIAAINTALATDPQGFTLSDDGAGYSTGDSYLIQPTRDVARNILVNTSIAADPRLIAAALPIRTTTDAGNTGSAQISAGTITPDPTLAPNLYSLASLPISIDYNGGNLANFPNGPVTVTVNGVTTSYTITAPTDTVPYTSGATVTLSGLSFTISGTPNNGDSFNILRNSAGVSDSRNALALGQLQTQGTVAGGTANYQVAYSRLVSDAGNKTREIQVTAEAQSALLKQAQNSRDALSGVNLDEEAANLLRFQQAYQASAKVIDIGSRLFDVILSIRA</sequence>
<dbReference type="Pfam" id="PF06429">
    <property type="entry name" value="Flg_bbr_C"/>
    <property type="match status" value="1"/>
</dbReference>
<dbReference type="NCBIfam" id="TIGR02492">
    <property type="entry name" value="flgK_ends"/>
    <property type="match status" value="1"/>
</dbReference>
<dbReference type="PANTHER" id="PTHR30033:SF1">
    <property type="entry name" value="FLAGELLAR HOOK-ASSOCIATED PROTEIN 1"/>
    <property type="match status" value="1"/>
</dbReference>
<organism evidence="9 10">
    <name type="scientific">Azospira restricta</name>
    <dbReference type="NCBI Taxonomy" id="404405"/>
    <lineage>
        <taxon>Bacteria</taxon>
        <taxon>Pseudomonadati</taxon>
        <taxon>Pseudomonadota</taxon>
        <taxon>Betaproteobacteria</taxon>
        <taxon>Rhodocyclales</taxon>
        <taxon>Rhodocyclaceae</taxon>
        <taxon>Azospira</taxon>
    </lineage>
</organism>
<evidence type="ECO:0000259" key="8">
    <source>
        <dbReference type="Pfam" id="PF22638"/>
    </source>
</evidence>
<dbReference type="RefSeq" id="WP_203388989.1">
    <property type="nucleotide sequence ID" value="NZ_CP064781.1"/>
</dbReference>
<dbReference type="InterPro" id="IPR002371">
    <property type="entry name" value="FlgK"/>
</dbReference>
<comment type="similarity">
    <text evidence="3">Belongs to the flagella basal body rod proteins family.</text>
</comment>
<dbReference type="GO" id="GO:0005198">
    <property type="term" value="F:structural molecule activity"/>
    <property type="evidence" value="ECO:0007669"/>
    <property type="project" value="InterPro"/>
</dbReference>
<dbReference type="AlphaFoldDB" id="A0A974SS86"/>
<dbReference type="PRINTS" id="PR01005">
    <property type="entry name" value="FLGHOOKAP1"/>
</dbReference>
<evidence type="ECO:0000313" key="9">
    <source>
        <dbReference type="EMBL" id="QRJ65459.1"/>
    </source>
</evidence>
<dbReference type="GO" id="GO:0044780">
    <property type="term" value="P:bacterial-type flagellum assembly"/>
    <property type="evidence" value="ECO:0007669"/>
    <property type="project" value="InterPro"/>
</dbReference>
<dbReference type="EMBL" id="CP064781">
    <property type="protein sequence ID" value="QRJ65459.1"/>
    <property type="molecule type" value="Genomic_DNA"/>
</dbReference>
<dbReference type="Proteomes" id="UP000663444">
    <property type="component" value="Chromosome"/>
</dbReference>
<protein>
    <recommendedName>
        <fullName evidence="4">Flagellar hook-associated protein 1</fullName>
    </recommendedName>
</protein>
<proteinExistence type="inferred from homology"/>
<evidence type="ECO:0000256" key="1">
    <source>
        <dbReference type="ARBA" id="ARBA00004365"/>
    </source>
</evidence>
<keyword evidence="5" id="KW-0964">Secreted</keyword>
<dbReference type="InterPro" id="IPR053927">
    <property type="entry name" value="FlgK_helical"/>
</dbReference>
<keyword evidence="9" id="KW-0966">Cell projection</keyword>
<keyword evidence="9" id="KW-0282">Flagellum</keyword>
<dbReference type="KEGG" id="ares:IWH25_09095"/>
<evidence type="ECO:0000313" key="10">
    <source>
        <dbReference type="Proteomes" id="UP000663444"/>
    </source>
</evidence>
<accession>A0A974SS86</accession>
<evidence type="ECO:0000256" key="5">
    <source>
        <dbReference type="ARBA" id="ARBA00022525"/>
    </source>
</evidence>
<keyword evidence="10" id="KW-1185">Reference proteome</keyword>
<dbReference type="SUPFAM" id="SSF64518">
    <property type="entry name" value="Phase 1 flagellin"/>
    <property type="match status" value="2"/>
</dbReference>
<evidence type="ECO:0000256" key="6">
    <source>
        <dbReference type="ARBA" id="ARBA00023143"/>
    </source>
</evidence>
<dbReference type="Pfam" id="PF22638">
    <property type="entry name" value="FlgK_D1"/>
    <property type="match status" value="1"/>
</dbReference>
<keyword evidence="9" id="KW-0969">Cilium</keyword>
<evidence type="ECO:0000256" key="2">
    <source>
        <dbReference type="ARBA" id="ARBA00004613"/>
    </source>
</evidence>